<dbReference type="GO" id="GO:0006289">
    <property type="term" value="P:nucleotide-excision repair"/>
    <property type="evidence" value="ECO:0007669"/>
    <property type="project" value="TreeGrafter"/>
</dbReference>
<dbReference type="InterPro" id="IPR055227">
    <property type="entry name" value="HRQ1_WHD"/>
</dbReference>
<reference evidence="2" key="1">
    <citation type="journal article" date="2014" name="Front. Microbiol.">
        <title>High frequency of phylogenetically diverse reductive dehalogenase-homologous genes in deep subseafloor sedimentary metagenomes.</title>
        <authorList>
            <person name="Kawai M."/>
            <person name="Futagami T."/>
            <person name="Toyoda A."/>
            <person name="Takaki Y."/>
            <person name="Nishi S."/>
            <person name="Hori S."/>
            <person name="Arai W."/>
            <person name="Tsubouchi T."/>
            <person name="Morono Y."/>
            <person name="Uchiyama I."/>
            <person name="Ito T."/>
            <person name="Fujiyama A."/>
            <person name="Inagaki F."/>
            <person name="Takami H."/>
        </authorList>
    </citation>
    <scope>NUCLEOTIDE SEQUENCE</scope>
    <source>
        <strain evidence="2">Expedition CK06-06</strain>
    </source>
</reference>
<comment type="caution">
    <text evidence="2">The sequence shown here is derived from an EMBL/GenBank/DDBJ whole genome shotgun (WGS) entry which is preliminary data.</text>
</comment>
<name>X1DEQ8_9ZZZZ</name>
<protein>
    <recommendedName>
        <fullName evidence="1">Helicase C-terminal domain-containing protein</fullName>
    </recommendedName>
</protein>
<dbReference type="Pfam" id="PF00271">
    <property type="entry name" value="Helicase_C"/>
    <property type="match status" value="1"/>
</dbReference>
<dbReference type="GO" id="GO:0005634">
    <property type="term" value="C:nucleus"/>
    <property type="evidence" value="ECO:0007669"/>
    <property type="project" value="TreeGrafter"/>
</dbReference>
<dbReference type="SUPFAM" id="SSF52540">
    <property type="entry name" value="P-loop containing nucleoside triphosphate hydrolases"/>
    <property type="match status" value="1"/>
</dbReference>
<sequence>ESIKSYRAGYLPTERREIEKKLFSGEVMGVVSTTALELGIDIGELDSSILVGYPGSISSTWQQAGRAGRGEDFALSILIAGDNPIEQFLMYNPEYFFGNPVESAIIDPENIYILVNHIKCADFEIPFKDGEGFGNIDIIPYLKYLEDKKILRHVGEKWYWTSESYPAEDISLRSTSSDSFVIQDRTNNYEVIGYIDADTTFELIHTGAIYLHQTQQYEVENLDIDKKIATVAPVNVDYYTDAVTKIKLNVLSIDEKEDLGKYQKEYGDVKVTSTVTAYNKFKFYTNEIVGGNKLKLPSQLIHTNSAWIGIKPSLLERVVIAGGKTKDVLKASAI</sequence>
<dbReference type="InterPro" id="IPR027417">
    <property type="entry name" value="P-loop_NTPase"/>
</dbReference>
<dbReference type="EMBL" id="BARU01002939">
    <property type="protein sequence ID" value="GAH19296.1"/>
    <property type="molecule type" value="Genomic_DNA"/>
</dbReference>
<dbReference type="PANTHER" id="PTHR47957:SF3">
    <property type="entry name" value="ATP-DEPENDENT HELICASE HRQ1"/>
    <property type="match status" value="1"/>
</dbReference>
<gene>
    <name evidence="2" type="ORF">S03H2_06636</name>
</gene>
<dbReference type="SMART" id="SM00490">
    <property type="entry name" value="HELICc"/>
    <property type="match status" value="1"/>
</dbReference>
<dbReference type="GO" id="GO:0036297">
    <property type="term" value="P:interstrand cross-link repair"/>
    <property type="evidence" value="ECO:0007669"/>
    <property type="project" value="TreeGrafter"/>
</dbReference>
<organism evidence="2">
    <name type="scientific">marine sediment metagenome</name>
    <dbReference type="NCBI Taxonomy" id="412755"/>
    <lineage>
        <taxon>unclassified sequences</taxon>
        <taxon>metagenomes</taxon>
        <taxon>ecological metagenomes</taxon>
    </lineage>
</organism>
<dbReference type="PROSITE" id="PS51194">
    <property type="entry name" value="HELICASE_CTER"/>
    <property type="match status" value="1"/>
</dbReference>
<dbReference type="PANTHER" id="PTHR47957">
    <property type="entry name" value="ATP-DEPENDENT HELICASE HRQ1"/>
    <property type="match status" value="1"/>
</dbReference>
<feature type="non-terminal residue" evidence="2">
    <location>
        <position position="1"/>
    </location>
</feature>
<feature type="non-terminal residue" evidence="2">
    <location>
        <position position="334"/>
    </location>
</feature>
<dbReference type="Pfam" id="PF22982">
    <property type="entry name" value="WHD_HRQ1"/>
    <property type="match status" value="1"/>
</dbReference>
<evidence type="ECO:0000313" key="2">
    <source>
        <dbReference type="EMBL" id="GAH19296.1"/>
    </source>
</evidence>
<dbReference type="Gene3D" id="3.40.50.300">
    <property type="entry name" value="P-loop containing nucleotide triphosphate hydrolases"/>
    <property type="match status" value="1"/>
</dbReference>
<dbReference type="AlphaFoldDB" id="X1DEQ8"/>
<dbReference type="GO" id="GO:0043138">
    <property type="term" value="F:3'-5' DNA helicase activity"/>
    <property type="evidence" value="ECO:0007669"/>
    <property type="project" value="TreeGrafter"/>
</dbReference>
<proteinExistence type="predicted"/>
<dbReference type="CDD" id="cd18797">
    <property type="entry name" value="SF2_C_Hrq"/>
    <property type="match status" value="1"/>
</dbReference>
<accession>X1DEQ8</accession>
<evidence type="ECO:0000259" key="1">
    <source>
        <dbReference type="PROSITE" id="PS51194"/>
    </source>
</evidence>
<feature type="domain" description="Helicase C-terminal" evidence="1">
    <location>
        <begin position="1"/>
        <end position="112"/>
    </location>
</feature>
<dbReference type="InterPro" id="IPR001650">
    <property type="entry name" value="Helicase_C-like"/>
</dbReference>